<keyword evidence="1" id="KW-0812">Transmembrane</keyword>
<evidence type="ECO:0000256" key="1">
    <source>
        <dbReference type="SAM" id="Phobius"/>
    </source>
</evidence>
<proteinExistence type="predicted"/>
<dbReference type="GO" id="GO:0004386">
    <property type="term" value="F:helicase activity"/>
    <property type="evidence" value="ECO:0007669"/>
    <property type="project" value="UniProtKB-KW"/>
</dbReference>
<gene>
    <name evidence="2" type="ORF">BpHYR1_044907</name>
</gene>
<keyword evidence="2" id="KW-0067">ATP-binding</keyword>
<dbReference type="Proteomes" id="UP000276133">
    <property type="component" value="Unassembled WGS sequence"/>
</dbReference>
<keyword evidence="1" id="KW-0472">Membrane</keyword>
<dbReference type="STRING" id="10195.A0A3M7R0E3"/>
<name>A0A3M7R0E3_BRAPC</name>
<keyword evidence="2" id="KW-0378">Hydrolase</keyword>
<evidence type="ECO:0000313" key="2">
    <source>
        <dbReference type="EMBL" id="RNA16738.1"/>
    </source>
</evidence>
<keyword evidence="3" id="KW-1185">Reference proteome</keyword>
<keyword evidence="2" id="KW-0547">Nucleotide-binding</keyword>
<sequence length="236" mass="26980">MQRFAYEIIYLHLTESKQLLMILFGTAGTGKSFTIFAISGILSSILKRCAPTAKAAFIKSGETIHIEKQTNQTNDIRQEKFIKLLPRCRNGENTLEDWQLFLENSVTSTNISKFPNSTGLFLENEKVDTYNHQKLAELNQPFMLIQAYKSNYKAKRLDFDQFFGLSNCVYLSTNSLVNLTTNIWTPKGLVNKPRQEEEKGLELLKQKTLEKFRDLITATIARLDIALLRSKSAKTN</sequence>
<dbReference type="InterPro" id="IPR027417">
    <property type="entry name" value="P-loop_NTPase"/>
</dbReference>
<evidence type="ECO:0000313" key="3">
    <source>
        <dbReference type="Proteomes" id="UP000276133"/>
    </source>
</evidence>
<dbReference type="AlphaFoldDB" id="A0A3M7R0E3"/>
<accession>A0A3M7R0E3</accession>
<dbReference type="EMBL" id="REGN01004641">
    <property type="protein sequence ID" value="RNA16738.1"/>
    <property type="molecule type" value="Genomic_DNA"/>
</dbReference>
<reference evidence="2 3" key="1">
    <citation type="journal article" date="2018" name="Sci. Rep.">
        <title>Genomic signatures of local adaptation to the degree of environmental predictability in rotifers.</title>
        <authorList>
            <person name="Franch-Gras L."/>
            <person name="Hahn C."/>
            <person name="Garcia-Roger E.M."/>
            <person name="Carmona M.J."/>
            <person name="Serra M."/>
            <person name="Gomez A."/>
        </authorList>
    </citation>
    <scope>NUCLEOTIDE SEQUENCE [LARGE SCALE GENOMIC DNA]</scope>
    <source>
        <strain evidence="2">HYR1</strain>
    </source>
</reference>
<protein>
    <submittedName>
        <fullName evidence="2">ATP-dependent DNA helicase pif1</fullName>
    </submittedName>
</protein>
<organism evidence="2 3">
    <name type="scientific">Brachionus plicatilis</name>
    <name type="common">Marine rotifer</name>
    <name type="synonym">Brachionus muelleri</name>
    <dbReference type="NCBI Taxonomy" id="10195"/>
    <lineage>
        <taxon>Eukaryota</taxon>
        <taxon>Metazoa</taxon>
        <taxon>Spiralia</taxon>
        <taxon>Gnathifera</taxon>
        <taxon>Rotifera</taxon>
        <taxon>Eurotatoria</taxon>
        <taxon>Monogononta</taxon>
        <taxon>Pseudotrocha</taxon>
        <taxon>Ploima</taxon>
        <taxon>Brachionidae</taxon>
        <taxon>Brachionus</taxon>
    </lineage>
</organism>
<dbReference type="Gene3D" id="3.40.50.300">
    <property type="entry name" value="P-loop containing nucleotide triphosphate hydrolases"/>
    <property type="match status" value="1"/>
</dbReference>
<feature type="transmembrane region" description="Helical" evidence="1">
    <location>
        <begin position="20"/>
        <end position="42"/>
    </location>
</feature>
<dbReference type="OrthoDB" id="6141723at2759"/>
<keyword evidence="1" id="KW-1133">Transmembrane helix</keyword>
<keyword evidence="2" id="KW-0347">Helicase</keyword>
<comment type="caution">
    <text evidence="2">The sequence shown here is derived from an EMBL/GenBank/DDBJ whole genome shotgun (WGS) entry which is preliminary data.</text>
</comment>